<feature type="binding site" evidence="4">
    <location>
        <position position="206"/>
    </location>
    <ligand>
        <name>a divalent metal cation</name>
        <dbReference type="ChEBI" id="CHEBI:60240"/>
        <label>1</label>
    </ligand>
</feature>
<reference evidence="5 6" key="1">
    <citation type="submission" date="2016-11" db="EMBL/GenBank/DDBJ databases">
        <authorList>
            <person name="Jaros S."/>
            <person name="Januszkiewicz K."/>
            <person name="Wedrychowicz H."/>
        </authorList>
    </citation>
    <scope>NUCLEOTIDE SEQUENCE [LARGE SCALE GENOMIC DNA]</scope>
    <source>
        <strain evidence="5 6">DSM 21637</strain>
    </source>
</reference>
<dbReference type="STRING" id="1122209.SAMN02745752_00332"/>
<dbReference type="PIRSF" id="PIRSF005902">
    <property type="entry name" value="DNase_TatD"/>
    <property type="match status" value="1"/>
</dbReference>
<name>A0A1K1TVS0_9GAMM</name>
<dbReference type="GO" id="GO:0005829">
    <property type="term" value="C:cytosol"/>
    <property type="evidence" value="ECO:0007669"/>
    <property type="project" value="TreeGrafter"/>
</dbReference>
<dbReference type="Gene3D" id="3.20.20.140">
    <property type="entry name" value="Metal-dependent hydrolases"/>
    <property type="match status" value="1"/>
</dbReference>
<dbReference type="InterPro" id="IPR018228">
    <property type="entry name" value="DNase_TatD-rel_CS"/>
</dbReference>
<feature type="binding site" evidence="4">
    <location>
        <position position="132"/>
    </location>
    <ligand>
        <name>a divalent metal cation</name>
        <dbReference type="ChEBI" id="CHEBI:60240"/>
        <label>2</label>
    </ligand>
</feature>
<dbReference type="AlphaFoldDB" id="A0A1K1TVS0"/>
<dbReference type="OrthoDB" id="9810005at2"/>
<dbReference type="GO" id="GO:0016788">
    <property type="term" value="F:hydrolase activity, acting on ester bonds"/>
    <property type="evidence" value="ECO:0007669"/>
    <property type="project" value="InterPro"/>
</dbReference>
<dbReference type="Pfam" id="PF01026">
    <property type="entry name" value="TatD_DNase"/>
    <property type="match status" value="1"/>
</dbReference>
<proteinExistence type="inferred from homology"/>
<dbReference type="PROSITE" id="PS01091">
    <property type="entry name" value="TATD_3"/>
    <property type="match status" value="1"/>
</dbReference>
<evidence type="ECO:0000256" key="4">
    <source>
        <dbReference type="PIRSR" id="PIRSR005902-1"/>
    </source>
</evidence>
<dbReference type="CDD" id="cd01310">
    <property type="entry name" value="TatD_DNAse"/>
    <property type="match status" value="1"/>
</dbReference>
<comment type="similarity">
    <text evidence="1">Belongs to the metallo-dependent hydrolases superfamily. TatD-type hydrolase family.</text>
</comment>
<dbReference type="Proteomes" id="UP000182350">
    <property type="component" value="Unassembled WGS sequence"/>
</dbReference>
<dbReference type="InterPro" id="IPR001130">
    <property type="entry name" value="TatD-like"/>
</dbReference>
<feature type="binding site" evidence="4">
    <location>
        <position position="7"/>
    </location>
    <ligand>
        <name>a divalent metal cation</name>
        <dbReference type="ChEBI" id="CHEBI:60240"/>
        <label>1</label>
    </ligand>
</feature>
<evidence type="ECO:0000256" key="3">
    <source>
        <dbReference type="ARBA" id="ARBA00022801"/>
    </source>
</evidence>
<dbReference type="FunFam" id="3.20.20.140:FF:000005">
    <property type="entry name" value="TatD family hydrolase"/>
    <property type="match status" value="1"/>
</dbReference>
<dbReference type="PROSITE" id="PS01137">
    <property type="entry name" value="TATD_1"/>
    <property type="match status" value="1"/>
</dbReference>
<gene>
    <name evidence="5" type="ORF">SAMN02745752_00332</name>
</gene>
<keyword evidence="3" id="KW-0378">Hydrolase</keyword>
<dbReference type="EMBL" id="FPJW01000001">
    <property type="protein sequence ID" value="SFX04624.1"/>
    <property type="molecule type" value="Genomic_DNA"/>
</dbReference>
<evidence type="ECO:0000256" key="2">
    <source>
        <dbReference type="ARBA" id="ARBA00022723"/>
    </source>
</evidence>
<evidence type="ECO:0000313" key="6">
    <source>
        <dbReference type="Proteomes" id="UP000182350"/>
    </source>
</evidence>
<feature type="binding site" evidence="4">
    <location>
        <position position="9"/>
    </location>
    <ligand>
        <name>a divalent metal cation</name>
        <dbReference type="ChEBI" id="CHEBI:60240"/>
        <label>1</label>
    </ligand>
</feature>
<dbReference type="PANTHER" id="PTHR46124:SF3">
    <property type="entry name" value="HYDROLASE"/>
    <property type="match status" value="1"/>
</dbReference>
<accession>A0A1K1TVS0</accession>
<evidence type="ECO:0000256" key="1">
    <source>
        <dbReference type="ARBA" id="ARBA00009275"/>
    </source>
</evidence>
<keyword evidence="2 4" id="KW-0479">Metal-binding</keyword>
<evidence type="ECO:0000313" key="5">
    <source>
        <dbReference type="EMBL" id="SFX04624.1"/>
    </source>
</evidence>
<sequence>MHLFDAHCHLDLAAFDADRDEVLQRARAVGVQEMLLPGVSAASWPRLLQLSDRDPLLFPCLGLHPLFIHEHQPQHLQQLQDLLQQRTDVVAVGEIGVDFWSPALQAQATVQWQLLDAQLALAHQFDLPVVLHVRKGMDLLIQRLKKARLPRGGLVHAFSGSLQQAEQLVDLGFCIGLGGALTYPRAQRLRQVAGKLPLTALLLETDSPDMPLAGFQGQRNEPSRIPLVLNCLAEIRQMEPATLAEILYENLQRVFPRISC</sequence>
<protein>
    <submittedName>
        <fullName evidence="5">TatD DNase family protein</fullName>
    </submittedName>
</protein>
<dbReference type="RefSeq" id="WP_072324564.1">
    <property type="nucleotide sequence ID" value="NZ_FPJW01000001.1"/>
</dbReference>
<feature type="binding site" evidence="4">
    <location>
        <position position="156"/>
    </location>
    <ligand>
        <name>a divalent metal cation</name>
        <dbReference type="ChEBI" id="CHEBI:60240"/>
        <label>2</label>
    </ligand>
</feature>
<dbReference type="SUPFAM" id="SSF51556">
    <property type="entry name" value="Metallo-dependent hydrolases"/>
    <property type="match status" value="1"/>
</dbReference>
<dbReference type="GO" id="GO:0046872">
    <property type="term" value="F:metal ion binding"/>
    <property type="evidence" value="ECO:0007669"/>
    <property type="project" value="UniProtKB-KW"/>
</dbReference>
<keyword evidence="6" id="KW-1185">Reference proteome</keyword>
<organism evidence="5 6">
    <name type="scientific">Marinospirillum alkaliphilum DSM 21637</name>
    <dbReference type="NCBI Taxonomy" id="1122209"/>
    <lineage>
        <taxon>Bacteria</taxon>
        <taxon>Pseudomonadati</taxon>
        <taxon>Pseudomonadota</taxon>
        <taxon>Gammaproteobacteria</taxon>
        <taxon>Oceanospirillales</taxon>
        <taxon>Oceanospirillaceae</taxon>
        <taxon>Marinospirillum</taxon>
    </lineage>
</organism>
<dbReference type="InterPro" id="IPR032466">
    <property type="entry name" value="Metal_Hydrolase"/>
</dbReference>
<dbReference type="PANTHER" id="PTHR46124">
    <property type="entry name" value="D-AMINOACYL-TRNA DEACYLASE"/>
    <property type="match status" value="1"/>
</dbReference>
<feature type="binding site" evidence="4">
    <location>
        <position position="94"/>
    </location>
    <ligand>
        <name>a divalent metal cation</name>
        <dbReference type="ChEBI" id="CHEBI:60240"/>
        <label>1</label>
    </ligand>
</feature>